<organism evidence="2 3">
    <name type="scientific">Rhodocollybia butyracea</name>
    <dbReference type="NCBI Taxonomy" id="206335"/>
    <lineage>
        <taxon>Eukaryota</taxon>
        <taxon>Fungi</taxon>
        <taxon>Dikarya</taxon>
        <taxon>Basidiomycota</taxon>
        <taxon>Agaricomycotina</taxon>
        <taxon>Agaricomycetes</taxon>
        <taxon>Agaricomycetidae</taxon>
        <taxon>Agaricales</taxon>
        <taxon>Marasmiineae</taxon>
        <taxon>Omphalotaceae</taxon>
        <taxon>Rhodocollybia</taxon>
    </lineage>
</organism>
<gene>
    <name evidence="2" type="ORF">BDP27DRAFT_1413790</name>
</gene>
<comment type="caution">
    <text evidence="2">The sequence shown here is derived from an EMBL/GenBank/DDBJ whole genome shotgun (WGS) entry which is preliminary data.</text>
</comment>
<name>A0A9P5Q3D6_9AGAR</name>
<evidence type="ECO:0000256" key="1">
    <source>
        <dbReference type="SAM" id="MobiDB-lite"/>
    </source>
</evidence>
<feature type="region of interest" description="Disordered" evidence="1">
    <location>
        <begin position="175"/>
        <end position="196"/>
    </location>
</feature>
<evidence type="ECO:0000313" key="2">
    <source>
        <dbReference type="EMBL" id="KAF9077376.1"/>
    </source>
</evidence>
<dbReference type="EMBL" id="JADNRY010000004">
    <property type="protein sequence ID" value="KAF9077376.1"/>
    <property type="molecule type" value="Genomic_DNA"/>
</dbReference>
<sequence length="266" mass="29749">MSLVPISSPSITGPRKLCLRFQNRRHVSAALRHRYRSRFLKEVSRVRRVTADDNTIPLMPTLASISTVSLPSPLPSRFTLAASTFIANGFDGYSPSNPGTQVEVGALVDVEPPPPIARDFLLLSAIEYHVFQHWVADTWIHLSVSIFIPMPKNTRKWLHPSRNWLIPLRRSFRRKRRYPPPPSSKPSTTPSPIPEPRPVSAAIEVDFAQPEGSPLIIDFDLDLLPSSTSPLPSKFTLAMSTPSSHTVSTNTHALALQILMRILMRK</sequence>
<accession>A0A9P5Q3D6</accession>
<proteinExistence type="predicted"/>
<reference evidence="2" key="1">
    <citation type="submission" date="2020-11" db="EMBL/GenBank/DDBJ databases">
        <authorList>
            <consortium name="DOE Joint Genome Institute"/>
            <person name="Ahrendt S."/>
            <person name="Riley R."/>
            <person name="Andreopoulos W."/>
            <person name="Labutti K."/>
            <person name="Pangilinan J."/>
            <person name="Ruiz-Duenas F.J."/>
            <person name="Barrasa J.M."/>
            <person name="Sanchez-Garcia M."/>
            <person name="Camarero S."/>
            <person name="Miyauchi S."/>
            <person name="Serrano A."/>
            <person name="Linde D."/>
            <person name="Babiker R."/>
            <person name="Drula E."/>
            <person name="Ayuso-Fernandez I."/>
            <person name="Pacheco R."/>
            <person name="Padilla G."/>
            <person name="Ferreira P."/>
            <person name="Barriuso J."/>
            <person name="Kellner H."/>
            <person name="Castanera R."/>
            <person name="Alfaro M."/>
            <person name="Ramirez L."/>
            <person name="Pisabarro A.G."/>
            <person name="Kuo A."/>
            <person name="Tritt A."/>
            <person name="Lipzen A."/>
            <person name="He G."/>
            <person name="Yan M."/>
            <person name="Ng V."/>
            <person name="Cullen D."/>
            <person name="Martin F."/>
            <person name="Rosso M.-N."/>
            <person name="Henrissat B."/>
            <person name="Hibbett D."/>
            <person name="Martinez A.T."/>
            <person name="Grigoriev I.V."/>
        </authorList>
    </citation>
    <scope>NUCLEOTIDE SEQUENCE</scope>
    <source>
        <strain evidence="2">AH 40177</strain>
    </source>
</reference>
<keyword evidence="3" id="KW-1185">Reference proteome</keyword>
<protein>
    <submittedName>
        <fullName evidence="2">Uncharacterized protein</fullName>
    </submittedName>
</protein>
<feature type="compositionally biased region" description="Pro residues" evidence="1">
    <location>
        <begin position="179"/>
        <end position="196"/>
    </location>
</feature>
<dbReference type="Proteomes" id="UP000772434">
    <property type="component" value="Unassembled WGS sequence"/>
</dbReference>
<dbReference type="AlphaFoldDB" id="A0A9P5Q3D6"/>
<evidence type="ECO:0000313" key="3">
    <source>
        <dbReference type="Proteomes" id="UP000772434"/>
    </source>
</evidence>